<evidence type="ECO:0000313" key="6">
    <source>
        <dbReference type="EMBL" id="MPR35744.1"/>
    </source>
</evidence>
<reference evidence="6 7" key="1">
    <citation type="submission" date="2019-10" db="EMBL/GenBank/DDBJ databases">
        <title>Draft Genome Sequence of Cytophagaceae sp. SJW1-29.</title>
        <authorList>
            <person name="Choi A."/>
        </authorList>
    </citation>
    <scope>NUCLEOTIDE SEQUENCE [LARGE SCALE GENOMIC DNA]</scope>
    <source>
        <strain evidence="6 7">SJW1-29</strain>
    </source>
</reference>
<dbReference type="PROSITE" id="PS51123">
    <property type="entry name" value="OMPA_2"/>
    <property type="match status" value="1"/>
</dbReference>
<dbReference type="PRINTS" id="PR01023">
    <property type="entry name" value="NAFLGMOTY"/>
</dbReference>
<comment type="caution">
    <text evidence="6">The sequence shown here is derived from an EMBL/GenBank/DDBJ whole genome shotgun (WGS) entry which is preliminary data.</text>
</comment>
<dbReference type="CDD" id="cd07185">
    <property type="entry name" value="OmpA_C-like"/>
    <property type="match status" value="1"/>
</dbReference>
<gene>
    <name evidence="6" type="ORF">GBK04_20910</name>
</gene>
<dbReference type="GO" id="GO:0009279">
    <property type="term" value="C:cell outer membrane"/>
    <property type="evidence" value="ECO:0007669"/>
    <property type="project" value="UniProtKB-SubCell"/>
</dbReference>
<dbReference type="InterPro" id="IPR050330">
    <property type="entry name" value="Bact_OuterMem_StrucFunc"/>
</dbReference>
<dbReference type="Pfam" id="PF00691">
    <property type="entry name" value="OmpA"/>
    <property type="match status" value="1"/>
</dbReference>
<sequence>MKPLDPASFKIGEAGKNLNLQSQGNARNVNLAPGKRYDVRIGQPGYELFERTLTFDKPAGPNDLVKSILLSPTKTVAKPAPNVASSLAVQSAPVTEKADESVFENLKRGEAVRLDNVYFDQSSYILRAESYPQLDKLVKTLKMNSKLKIEIAGHTDNVGDARLNQYLSENRARVISSYLSNKGIAKERLVPKGYGQTKPVAANDTEENKAQNRRVEFVVLEN</sequence>
<dbReference type="PANTHER" id="PTHR30329:SF21">
    <property type="entry name" value="LIPOPROTEIN YIAD-RELATED"/>
    <property type="match status" value="1"/>
</dbReference>
<feature type="domain" description="OmpA-like" evidence="5">
    <location>
        <begin position="108"/>
        <end position="222"/>
    </location>
</feature>
<proteinExistence type="predicted"/>
<dbReference type="Gene3D" id="3.30.1330.60">
    <property type="entry name" value="OmpA-like domain"/>
    <property type="match status" value="1"/>
</dbReference>
<evidence type="ECO:0000256" key="3">
    <source>
        <dbReference type="ARBA" id="ARBA00023237"/>
    </source>
</evidence>
<accession>A0A7C9FAM1</accession>
<comment type="subcellular location">
    <subcellularLocation>
        <location evidence="1">Cell outer membrane</location>
    </subcellularLocation>
</comment>
<evidence type="ECO:0000313" key="7">
    <source>
        <dbReference type="Proteomes" id="UP000479293"/>
    </source>
</evidence>
<dbReference type="InterPro" id="IPR006664">
    <property type="entry name" value="OMP_bac"/>
</dbReference>
<protein>
    <submittedName>
        <fullName evidence="6">OmpA family protein</fullName>
    </submittedName>
</protein>
<dbReference type="InterPro" id="IPR036737">
    <property type="entry name" value="OmpA-like_sf"/>
</dbReference>
<evidence type="ECO:0000256" key="4">
    <source>
        <dbReference type="PROSITE-ProRule" id="PRU00473"/>
    </source>
</evidence>
<dbReference type="PRINTS" id="PR01021">
    <property type="entry name" value="OMPADOMAIN"/>
</dbReference>
<dbReference type="SUPFAM" id="SSF103088">
    <property type="entry name" value="OmpA-like"/>
    <property type="match status" value="1"/>
</dbReference>
<dbReference type="PANTHER" id="PTHR30329">
    <property type="entry name" value="STATOR ELEMENT OF FLAGELLAR MOTOR COMPLEX"/>
    <property type="match status" value="1"/>
</dbReference>
<evidence type="ECO:0000259" key="5">
    <source>
        <dbReference type="PROSITE" id="PS51123"/>
    </source>
</evidence>
<dbReference type="Proteomes" id="UP000479293">
    <property type="component" value="Unassembled WGS sequence"/>
</dbReference>
<dbReference type="InterPro" id="IPR006665">
    <property type="entry name" value="OmpA-like"/>
</dbReference>
<dbReference type="AlphaFoldDB" id="A0A7C9FAM1"/>
<dbReference type="EMBL" id="WHLY01000002">
    <property type="protein sequence ID" value="MPR35744.1"/>
    <property type="molecule type" value="Genomic_DNA"/>
</dbReference>
<keyword evidence="7" id="KW-1185">Reference proteome</keyword>
<keyword evidence="2 4" id="KW-0472">Membrane</keyword>
<evidence type="ECO:0000256" key="1">
    <source>
        <dbReference type="ARBA" id="ARBA00004442"/>
    </source>
</evidence>
<organism evidence="6 7">
    <name type="scientific">Salmonirosea aquatica</name>
    <dbReference type="NCBI Taxonomy" id="2654236"/>
    <lineage>
        <taxon>Bacteria</taxon>
        <taxon>Pseudomonadati</taxon>
        <taxon>Bacteroidota</taxon>
        <taxon>Cytophagia</taxon>
        <taxon>Cytophagales</taxon>
        <taxon>Spirosomataceae</taxon>
        <taxon>Salmonirosea</taxon>
    </lineage>
</organism>
<keyword evidence="3" id="KW-0998">Cell outer membrane</keyword>
<name>A0A7C9FAM1_9BACT</name>
<evidence type="ECO:0000256" key="2">
    <source>
        <dbReference type="ARBA" id="ARBA00023136"/>
    </source>
</evidence>